<evidence type="ECO:0000256" key="1">
    <source>
        <dbReference type="SAM" id="MobiDB-lite"/>
    </source>
</evidence>
<dbReference type="Proteomes" id="UP000192486">
    <property type="component" value="Chromosome"/>
</dbReference>
<gene>
    <name evidence="3" type="ORF">SporoS204_02215</name>
</gene>
<keyword evidence="2" id="KW-0812">Transmembrane</keyword>
<keyword evidence="4" id="KW-1185">Reference proteome</keyword>
<evidence type="ECO:0008006" key="5">
    <source>
        <dbReference type="Google" id="ProtNLM"/>
    </source>
</evidence>
<evidence type="ECO:0000256" key="2">
    <source>
        <dbReference type="SAM" id="Phobius"/>
    </source>
</evidence>
<reference evidence="3 4" key="1">
    <citation type="submission" date="2016-04" db="EMBL/GenBank/DDBJ databases">
        <title>Comparative Genomics and Epigenetics of Sporosarcina ureae.</title>
        <authorList>
            <person name="Oliver A.S."/>
            <person name="Cooper K.K."/>
        </authorList>
    </citation>
    <scope>NUCLEOTIDE SEQUENCE [LARGE SCALE GENOMIC DNA]</scope>
    <source>
        <strain evidence="3 4">S204</strain>
    </source>
</reference>
<organism evidence="3 4">
    <name type="scientific">Sporosarcina ureae</name>
    <dbReference type="NCBI Taxonomy" id="1571"/>
    <lineage>
        <taxon>Bacteria</taxon>
        <taxon>Bacillati</taxon>
        <taxon>Bacillota</taxon>
        <taxon>Bacilli</taxon>
        <taxon>Bacillales</taxon>
        <taxon>Caryophanaceae</taxon>
        <taxon>Sporosarcina</taxon>
    </lineage>
</organism>
<feature type="transmembrane region" description="Helical" evidence="2">
    <location>
        <begin position="18"/>
        <end position="40"/>
    </location>
</feature>
<name>A0ABM6JSD4_SPOUR</name>
<evidence type="ECO:0000313" key="4">
    <source>
        <dbReference type="Proteomes" id="UP000192486"/>
    </source>
</evidence>
<dbReference type="RefSeq" id="WP_051210508.1">
    <property type="nucleotide sequence ID" value="NZ_CP015108.1"/>
</dbReference>
<feature type="region of interest" description="Disordered" evidence="1">
    <location>
        <begin position="188"/>
        <end position="235"/>
    </location>
</feature>
<keyword evidence="2" id="KW-0472">Membrane</keyword>
<evidence type="ECO:0000313" key="3">
    <source>
        <dbReference type="EMBL" id="ARF13096.1"/>
    </source>
</evidence>
<protein>
    <recommendedName>
        <fullName evidence="5">Fimbrial assembly protein</fullName>
    </recommendedName>
</protein>
<dbReference type="EMBL" id="CP015108">
    <property type="protein sequence ID" value="ARF13096.1"/>
    <property type="molecule type" value="Genomic_DNA"/>
</dbReference>
<feature type="compositionally biased region" description="Pro residues" evidence="1">
    <location>
        <begin position="214"/>
        <end position="223"/>
    </location>
</feature>
<keyword evidence="2" id="KW-1133">Transmembrane helix</keyword>
<proteinExistence type="predicted"/>
<accession>A0ABM6JSD4</accession>
<sequence length="235" mass="26713">MLVDINLLPEKIREKTTFLWIAIVILLVAFISWAVLYFFAQKNDDEAQKLQQSTYEIQKQQEGVTSQMRLSAFGQEKEQLAATVEFLKGHQYKTQPLIEDLSKALPDRGFFQELTFTAPNEVTLKVQFDDLMEPALYLTRMKASALVIDATFEGIETEKLDIKERENVLPRYFATYFIQFVDDRALPGTDADVDPNAIEEPQEEAPPAEEQPQQPAPEEPQPPVDANTEGGDTLE</sequence>